<gene>
    <name evidence="1" type="ORF">FHS94_003645</name>
</gene>
<protein>
    <submittedName>
        <fullName evidence="1">Uncharacterized protein</fullName>
    </submittedName>
</protein>
<evidence type="ECO:0000313" key="2">
    <source>
        <dbReference type="Proteomes" id="UP000546200"/>
    </source>
</evidence>
<evidence type="ECO:0000313" key="1">
    <source>
        <dbReference type="EMBL" id="MBB5716773.1"/>
    </source>
</evidence>
<comment type="caution">
    <text evidence="1">The sequence shown here is derived from an EMBL/GenBank/DDBJ whole genome shotgun (WGS) entry which is preliminary data.</text>
</comment>
<dbReference type="AlphaFoldDB" id="A0A7W9BGT6"/>
<reference evidence="1 2" key="1">
    <citation type="submission" date="2020-08" db="EMBL/GenBank/DDBJ databases">
        <title>Genomic Encyclopedia of Type Strains, Phase IV (KMG-IV): sequencing the most valuable type-strain genomes for metagenomic binning, comparative biology and taxonomic classification.</title>
        <authorList>
            <person name="Goeker M."/>
        </authorList>
    </citation>
    <scope>NUCLEOTIDE SEQUENCE [LARGE SCALE GENOMIC DNA]</scope>
    <source>
        <strain evidence="1 2">DSM 100044</strain>
    </source>
</reference>
<proteinExistence type="predicted"/>
<name>A0A7W9BGT6_9SPHN</name>
<keyword evidence="2" id="KW-1185">Reference proteome</keyword>
<dbReference type="Proteomes" id="UP000546200">
    <property type="component" value="Unassembled WGS sequence"/>
</dbReference>
<dbReference type="EMBL" id="JACIJK010000014">
    <property type="protein sequence ID" value="MBB5716773.1"/>
    <property type="molecule type" value="Genomic_DNA"/>
</dbReference>
<sequence length="50" mass="5629">MKDGNDLGWKAFTIRLIEVLRWPAAWAIIVYLLREPLASLIHRLIGGPSG</sequence>
<accession>A0A7W9BGT6</accession>
<dbReference type="RefSeq" id="WP_184060337.1">
    <property type="nucleotide sequence ID" value="NZ_JACIJK010000014.1"/>
</dbReference>
<organism evidence="1 2">
    <name type="scientific">Sphingomonas aerophila</name>
    <dbReference type="NCBI Taxonomy" id="1344948"/>
    <lineage>
        <taxon>Bacteria</taxon>
        <taxon>Pseudomonadati</taxon>
        <taxon>Pseudomonadota</taxon>
        <taxon>Alphaproteobacteria</taxon>
        <taxon>Sphingomonadales</taxon>
        <taxon>Sphingomonadaceae</taxon>
        <taxon>Sphingomonas</taxon>
    </lineage>
</organism>